<organism evidence="2 3">
    <name type="scientific">Penicillium subrubescens</name>
    <dbReference type="NCBI Taxonomy" id="1316194"/>
    <lineage>
        <taxon>Eukaryota</taxon>
        <taxon>Fungi</taxon>
        <taxon>Dikarya</taxon>
        <taxon>Ascomycota</taxon>
        <taxon>Pezizomycotina</taxon>
        <taxon>Eurotiomycetes</taxon>
        <taxon>Eurotiomycetidae</taxon>
        <taxon>Eurotiales</taxon>
        <taxon>Aspergillaceae</taxon>
        <taxon>Penicillium</taxon>
    </lineage>
</organism>
<proteinExistence type="predicted"/>
<evidence type="ECO:0000313" key="3">
    <source>
        <dbReference type="Proteomes" id="UP000186955"/>
    </source>
</evidence>
<dbReference type="PANTHER" id="PTHR38111:SF11">
    <property type="entry name" value="TRANSCRIPTION FACTOR DOMAIN-CONTAINING PROTEIN-RELATED"/>
    <property type="match status" value="1"/>
</dbReference>
<comment type="caution">
    <text evidence="2">The sequence shown here is derived from an EMBL/GenBank/DDBJ whole genome shotgun (WGS) entry which is preliminary data.</text>
</comment>
<keyword evidence="3" id="KW-1185">Reference proteome</keyword>
<accession>A0A1Q5UJ20</accession>
<dbReference type="EMBL" id="MNBE01000205">
    <property type="protein sequence ID" value="OKP12488.1"/>
    <property type="molecule type" value="Genomic_DNA"/>
</dbReference>
<feature type="region of interest" description="Disordered" evidence="1">
    <location>
        <begin position="1"/>
        <end position="20"/>
    </location>
</feature>
<gene>
    <name evidence="2" type="ORF">PENSUB_1854</name>
</gene>
<dbReference type="AlphaFoldDB" id="A0A1Q5UJ20"/>
<name>A0A1Q5UJ20_9EURO</name>
<evidence type="ECO:0000256" key="1">
    <source>
        <dbReference type="SAM" id="MobiDB-lite"/>
    </source>
</evidence>
<dbReference type="PANTHER" id="PTHR38111">
    <property type="entry name" value="ZN(2)-C6 FUNGAL-TYPE DOMAIN-CONTAINING PROTEIN-RELATED"/>
    <property type="match status" value="1"/>
</dbReference>
<evidence type="ECO:0000313" key="2">
    <source>
        <dbReference type="EMBL" id="OKP12488.1"/>
    </source>
</evidence>
<protein>
    <recommendedName>
        <fullName evidence="4">Transcription factor domain-containing protein</fullName>
    </recommendedName>
</protein>
<dbReference type="Proteomes" id="UP000186955">
    <property type="component" value="Unassembled WGS sequence"/>
</dbReference>
<reference evidence="2 3" key="1">
    <citation type="submission" date="2016-10" db="EMBL/GenBank/DDBJ databases">
        <title>Genome sequence of the ascomycete fungus Penicillium subrubescens.</title>
        <authorList>
            <person name="De Vries R.P."/>
            <person name="Peng M."/>
            <person name="Dilokpimol A."/>
            <person name="Hilden K."/>
            <person name="Makela M.R."/>
            <person name="Grigoriev I."/>
            <person name="Riley R."/>
            <person name="Granchi Z."/>
        </authorList>
    </citation>
    <scope>NUCLEOTIDE SEQUENCE [LARGE SCALE GENOMIC DNA]</scope>
    <source>
        <strain evidence="2 3">CBS 132785</strain>
    </source>
</reference>
<feature type="compositionally biased region" description="Low complexity" evidence="1">
    <location>
        <begin position="1"/>
        <end position="11"/>
    </location>
</feature>
<dbReference type="STRING" id="1316194.A0A1Q5UJ20"/>
<evidence type="ECO:0008006" key="4">
    <source>
        <dbReference type="Google" id="ProtNLM"/>
    </source>
</evidence>
<dbReference type="InterPro" id="IPR053178">
    <property type="entry name" value="Osmoadaptation_assoc"/>
</dbReference>
<sequence>MFMRFQSTPTSNNPPQPTKTPSIAVINVNAQIRCQLFSLFIDSYYPSSPTGQVSYRFRDASNLLEAFPSMLNGKNSQLLDRATSALASVFVGKKFENNQMIHHGVELYSQAIHSFSRLISHQGLPVREVLCANVIFQYFEIFHAIGKSRSALYFCPMWQSLTSCTDSRGWADPVDEIIDILMSCTLFFEYIDNTRSDYDTRQLMKLCNQLKRQTESWYTRLKSTSPSPLYRAIPNKADIPRSPVTKSLFPETYHFASIEIAEAHMLYWAASLVIYTLFQEIERREESSNAVFVESQSSHLIPIFDQSEPGSYKKQAELYTDQICRGVGYFVQPHMHILGGHNLLFPVSMAAQFFYRNDIHDRYLWCQEVFASLESLGLGLAHVLQGTPWSKYKSGSGLQS</sequence>